<evidence type="ECO:0000313" key="3">
    <source>
        <dbReference type="Proteomes" id="UP000028715"/>
    </source>
</evidence>
<dbReference type="InterPro" id="IPR010982">
    <property type="entry name" value="Lambda_DNA-bd_dom_sf"/>
</dbReference>
<dbReference type="EMBL" id="JPRL01000001">
    <property type="protein sequence ID" value="KFF04651.1"/>
    <property type="molecule type" value="Genomic_DNA"/>
</dbReference>
<accession>A0A085ZJN7</accession>
<keyword evidence="2" id="KW-0238">DNA-binding</keyword>
<dbReference type="STRING" id="362418.IW19_03485"/>
<feature type="domain" description="HTH cro/C1-type" evidence="1">
    <location>
        <begin position="25"/>
        <end position="64"/>
    </location>
</feature>
<sequence length="158" mass="18418">MVNIDDFVKRLEIILDYYSLNASTFADRIGVQRSSMSHLLSGRNKPSLDFVMKIMEVFPDVDLYWILNGKGSFPKNDEEESVSKINPIPEIQKQSSPIYLNENFEVEDLFSSVQNQKEEDVQTRNFQETKNSNLRANENEIEKIVFFYKNGTFKVYTP</sequence>
<dbReference type="Gene3D" id="1.10.260.40">
    <property type="entry name" value="lambda repressor-like DNA-binding domains"/>
    <property type="match status" value="1"/>
</dbReference>
<gene>
    <name evidence="2" type="ORF">IW19_03485</name>
</gene>
<dbReference type="RefSeq" id="WP_035681201.1">
    <property type="nucleotide sequence ID" value="NZ_JPRL01000001.1"/>
</dbReference>
<dbReference type="AlphaFoldDB" id="A0A085ZJN7"/>
<dbReference type="Proteomes" id="UP000028715">
    <property type="component" value="Unassembled WGS sequence"/>
</dbReference>
<keyword evidence="3" id="KW-1185">Reference proteome</keyword>
<proteinExistence type="predicted"/>
<dbReference type="InterPro" id="IPR001387">
    <property type="entry name" value="Cro/C1-type_HTH"/>
</dbReference>
<name>A0A085ZJN7_9FLAO</name>
<organism evidence="2 3">
    <name type="scientific">Flavobacterium reichenbachii</name>
    <dbReference type="NCBI Taxonomy" id="362418"/>
    <lineage>
        <taxon>Bacteria</taxon>
        <taxon>Pseudomonadati</taxon>
        <taxon>Bacteroidota</taxon>
        <taxon>Flavobacteriia</taxon>
        <taxon>Flavobacteriales</taxon>
        <taxon>Flavobacteriaceae</taxon>
        <taxon>Flavobacterium</taxon>
    </lineage>
</organism>
<comment type="caution">
    <text evidence="2">The sequence shown here is derived from an EMBL/GenBank/DDBJ whole genome shotgun (WGS) entry which is preliminary data.</text>
</comment>
<dbReference type="SMART" id="SM00530">
    <property type="entry name" value="HTH_XRE"/>
    <property type="match status" value="1"/>
</dbReference>
<dbReference type="SUPFAM" id="SSF47413">
    <property type="entry name" value="lambda repressor-like DNA-binding domains"/>
    <property type="match status" value="1"/>
</dbReference>
<dbReference type="CDD" id="cd00093">
    <property type="entry name" value="HTH_XRE"/>
    <property type="match status" value="1"/>
</dbReference>
<dbReference type="PROSITE" id="PS50943">
    <property type="entry name" value="HTH_CROC1"/>
    <property type="match status" value="1"/>
</dbReference>
<dbReference type="OrthoDB" id="1034290at2"/>
<protein>
    <submittedName>
        <fullName evidence="2">DNA-binding protein</fullName>
    </submittedName>
</protein>
<evidence type="ECO:0000259" key="1">
    <source>
        <dbReference type="PROSITE" id="PS50943"/>
    </source>
</evidence>
<reference evidence="2 3" key="1">
    <citation type="submission" date="2014-07" db="EMBL/GenBank/DDBJ databases">
        <title>Genome of Flavobacterium reichenbachii LMG 25512.</title>
        <authorList>
            <person name="Stropko S.J."/>
            <person name="Pipes S.E."/>
            <person name="Newman J.D."/>
        </authorList>
    </citation>
    <scope>NUCLEOTIDE SEQUENCE [LARGE SCALE GENOMIC DNA]</scope>
    <source>
        <strain evidence="2 3">LMG 25512</strain>
    </source>
</reference>
<dbReference type="Pfam" id="PF01381">
    <property type="entry name" value="HTH_3"/>
    <property type="match status" value="1"/>
</dbReference>
<dbReference type="eggNOG" id="COG3093">
    <property type="taxonomic scope" value="Bacteria"/>
</dbReference>
<evidence type="ECO:0000313" key="2">
    <source>
        <dbReference type="EMBL" id="KFF04651.1"/>
    </source>
</evidence>
<dbReference type="GO" id="GO:0003677">
    <property type="term" value="F:DNA binding"/>
    <property type="evidence" value="ECO:0007669"/>
    <property type="project" value="UniProtKB-KW"/>
</dbReference>